<proteinExistence type="predicted"/>
<name>A0A8S9ZR43_9BILA</name>
<dbReference type="EMBL" id="JABEBT010000038">
    <property type="protein sequence ID" value="KAF7635702.1"/>
    <property type="molecule type" value="Genomic_DNA"/>
</dbReference>
<dbReference type="OrthoDB" id="1875751at2759"/>
<dbReference type="Proteomes" id="UP000605970">
    <property type="component" value="Unassembled WGS sequence"/>
</dbReference>
<evidence type="ECO:0000313" key="1">
    <source>
        <dbReference type="EMBL" id="KAF7635702.1"/>
    </source>
</evidence>
<comment type="caution">
    <text evidence="1">The sequence shown here is derived from an EMBL/GenBank/DDBJ whole genome shotgun (WGS) entry which is preliminary data.</text>
</comment>
<evidence type="ECO:0000313" key="2">
    <source>
        <dbReference type="Proteomes" id="UP000605970"/>
    </source>
</evidence>
<sequence length="110" mass="12885">MELNKSLKIFIIWIRGHKDFLWRYKALTQLEMIWHLTFRSLVLSKKLKLNTIGWTDVLVDLHFAEFETVDGCKASLTLQEQTIKGKQCEIKPAKTRELGYMNKKIFVGGN</sequence>
<keyword evidence="2" id="KW-1185">Reference proteome</keyword>
<gene>
    <name evidence="1" type="ORF">Mgra_00004796</name>
</gene>
<accession>A0A8S9ZR43</accession>
<dbReference type="AlphaFoldDB" id="A0A8S9ZR43"/>
<protein>
    <submittedName>
        <fullName evidence="1">Uncharacterized protein</fullName>
    </submittedName>
</protein>
<organism evidence="1 2">
    <name type="scientific">Meloidogyne graminicola</name>
    <dbReference type="NCBI Taxonomy" id="189291"/>
    <lineage>
        <taxon>Eukaryota</taxon>
        <taxon>Metazoa</taxon>
        <taxon>Ecdysozoa</taxon>
        <taxon>Nematoda</taxon>
        <taxon>Chromadorea</taxon>
        <taxon>Rhabditida</taxon>
        <taxon>Tylenchina</taxon>
        <taxon>Tylenchomorpha</taxon>
        <taxon>Tylenchoidea</taxon>
        <taxon>Meloidogynidae</taxon>
        <taxon>Meloidogyninae</taxon>
        <taxon>Meloidogyne</taxon>
    </lineage>
</organism>
<reference evidence="1" key="1">
    <citation type="journal article" date="2020" name="Ecol. Evol.">
        <title>Genome structure and content of the rice root-knot nematode (Meloidogyne graminicola).</title>
        <authorList>
            <person name="Phan N.T."/>
            <person name="Danchin E.G.J."/>
            <person name="Klopp C."/>
            <person name="Perfus-Barbeoch L."/>
            <person name="Kozlowski D.K."/>
            <person name="Koutsovoulos G.D."/>
            <person name="Lopez-Roques C."/>
            <person name="Bouchez O."/>
            <person name="Zahm M."/>
            <person name="Besnard G."/>
            <person name="Bellafiore S."/>
        </authorList>
    </citation>
    <scope>NUCLEOTIDE SEQUENCE</scope>
    <source>
        <strain evidence="1">VN-18</strain>
    </source>
</reference>